<dbReference type="InterPro" id="IPR029058">
    <property type="entry name" value="AB_hydrolase_fold"/>
</dbReference>
<dbReference type="EMBL" id="AGSI01000009">
    <property type="protein sequence ID" value="EIE22842.1"/>
    <property type="molecule type" value="Genomic_DNA"/>
</dbReference>
<comment type="caution">
    <text evidence="10">The sequence shown here is derived from an EMBL/GenBank/DDBJ whole genome shotgun (WGS) entry which is preliminary data.</text>
</comment>
<dbReference type="GeneID" id="17040829"/>
<dbReference type="CDD" id="cd00519">
    <property type="entry name" value="Lipase_3"/>
    <property type="match status" value="1"/>
</dbReference>
<dbReference type="InterPro" id="IPR002921">
    <property type="entry name" value="Fungal_lipase-type"/>
</dbReference>
<dbReference type="Pfam" id="PF01764">
    <property type="entry name" value="Lipase_3"/>
    <property type="match status" value="1"/>
</dbReference>
<gene>
    <name evidence="10" type="ORF">COCSUDRAFT_63967</name>
</gene>
<evidence type="ECO:0000256" key="2">
    <source>
        <dbReference type="ARBA" id="ARBA00022528"/>
    </source>
</evidence>
<feature type="region of interest" description="Disordered" evidence="8">
    <location>
        <begin position="1"/>
        <end position="34"/>
    </location>
</feature>
<keyword evidence="5" id="KW-0809">Transit peptide</keyword>
<evidence type="ECO:0000256" key="4">
    <source>
        <dbReference type="ARBA" id="ARBA00022801"/>
    </source>
</evidence>
<evidence type="ECO:0000256" key="6">
    <source>
        <dbReference type="ARBA" id="ARBA00022963"/>
    </source>
</evidence>
<evidence type="ECO:0000259" key="9">
    <source>
        <dbReference type="Pfam" id="PF01764"/>
    </source>
</evidence>
<keyword evidence="4" id="KW-0378">Hydrolase</keyword>
<reference evidence="10 11" key="1">
    <citation type="journal article" date="2012" name="Genome Biol.">
        <title>The genome of the polar eukaryotic microalga coccomyxa subellipsoidea reveals traits of cold adaptation.</title>
        <authorList>
            <person name="Blanc G."/>
            <person name="Agarkova I."/>
            <person name="Grimwood J."/>
            <person name="Kuo A."/>
            <person name="Brueggeman A."/>
            <person name="Dunigan D."/>
            <person name="Gurnon J."/>
            <person name="Ladunga I."/>
            <person name="Lindquist E."/>
            <person name="Lucas S."/>
            <person name="Pangilinan J."/>
            <person name="Proschold T."/>
            <person name="Salamov A."/>
            <person name="Schmutz J."/>
            <person name="Weeks D."/>
            <person name="Yamada T."/>
            <person name="Claverie J.M."/>
            <person name="Grigoriev I."/>
            <person name="Van Etten J."/>
            <person name="Lomsadze A."/>
            <person name="Borodovsky M."/>
        </authorList>
    </citation>
    <scope>NUCLEOTIDE SEQUENCE [LARGE SCALE GENOMIC DNA]</scope>
    <source>
        <strain evidence="10 11">C-169</strain>
    </source>
</reference>
<dbReference type="OrthoDB" id="529743at2759"/>
<dbReference type="KEGG" id="csl:COCSUDRAFT_63967"/>
<feature type="domain" description="Fungal lipase-type" evidence="9">
    <location>
        <begin position="126"/>
        <end position="296"/>
    </location>
</feature>
<keyword evidence="11" id="KW-1185">Reference proteome</keyword>
<evidence type="ECO:0000256" key="1">
    <source>
        <dbReference type="ARBA" id="ARBA00004229"/>
    </source>
</evidence>
<evidence type="ECO:0000256" key="8">
    <source>
        <dbReference type="SAM" id="MobiDB-lite"/>
    </source>
</evidence>
<sequence length="402" mass="44671">MPAPDQVPEPTSLLPRPAVKGGTNAQYGPAWTGMHPPDTDPATVDRHPSGIMVEDLMRELEWIDPNTSAVYDYSMDADKAYYLTATSGFYPGEFGFFSRGRQTTNWIGYVAISKPLGEKRKRDIAVVFRGTQAKTEWASDFVWEMQPWSDLQTGRHNVKVAKGFETMYRRFASTPGNTLSIQGQVHVALSKLLTQYGDEIGSITTTGHSLGGALASLCAFDIAWSRINRVEDKPGGALIPVTAFTFEAPRVGNAAYAATFDGDYSPDNPPADLNSVKYVKMLRVVNVPDIVPKAPRTGFRRQFLLPWRWPQLVFWAGATAAGVLIPSLRNRELGYVHGGFEFNLNSIPLEAEGIIRDMRNDHWPCHIKTKIGQWHDLLMALYLIDDTRPIGDLNPHLPANQP</sequence>
<dbReference type="eggNOG" id="KOG4569">
    <property type="taxonomic scope" value="Eukaryota"/>
</dbReference>
<keyword evidence="7" id="KW-0443">Lipid metabolism</keyword>
<dbReference type="GO" id="GO:0004620">
    <property type="term" value="F:phospholipase activity"/>
    <property type="evidence" value="ECO:0007669"/>
    <property type="project" value="UniProtKB-ARBA"/>
</dbReference>
<evidence type="ECO:0000256" key="3">
    <source>
        <dbReference type="ARBA" id="ARBA00022640"/>
    </source>
</evidence>
<dbReference type="GO" id="GO:0016042">
    <property type="term" value="P:lipid catabolic process"/>
    <property type="evidence" value="ECO:0007669"/>
    <property type="project" value="UniProtKB-KW"/>
</dbReference>
<dbReference type="GO" id="GO:0009507">
    <property type="term" value="C:chloroplast"/>
    <property type="evidence" value="ECO:0007669"/>
    <property type="project" value="UniProtKB-SubCell"/>
</dbReference>
<dbReference type="RefSeq" id="XP_005647386.1">
    <property type="nucleotide sequence ID" value="XM_005647329.1"/>
</dbReference>
<keyword evidence="2" id="KW-0150">Chloroplast</keyword>
<organism evidence="10 11">
    <name type="scientific">Coccomyxa subellipsoidea (strain C-169)</name>
    <name type="common">Green microalga</name>
    <dbReference type="NCBI Taxonomy" id="574566"/>
    <lineage>
        <taxon>Eukaryota</taxon>
        <taxon>Viridiplantae</taxon>
        <taxon>Chlorophyta</taxon>
        <taxon>core chlorophytes</taxon>
        <taxon>Trebouxiophyceae</taxon>
        <taxon>Trebouxiophyceae incertae sedis</taxon>
        <taxon>Coccomyxaceae</taxon>
        <taxon>Coccomyxa</taxon>
        <taxon>Coccomyxa subellipsoidea</taxon>
    </lineage>
</organism>
<keyword evidence="3" id="KW-0934">Plastid</keyword>
<dbReference type="AlphaFoldDB" id="I0YWS3"/>
<keyword evidence="6" id="KW-0442">Lipid degradation</keyword>
<accession>I0YWS3</accession>
<dbReference type="PANTHER" id="PTHR31403:SF7">
    <property type="entry name" value="PHOSPHOLIPASE A1-IGAMMA3, CHLOROPLASTIC"/>
    <property type="match status" value="1"/>
</dbReference>
<evidence type="ECO:0000256" key="7">
    <source>
        <dbReference type="ARBA" id="ARBA00023098"/>
    </source>
</evidence>
<dbReference type="SUPFAM" id="SSF53474">
    <property type="entry name" value="alpha/beta-Hydrolases"/>
    <property type="match status" value="1"/>
</dbReference>
<evidence type="ECO:0000313" key="10">
    <source>
        <dbReference type="EMBL" id="EIE22842.1"/>
    </source>
</evidence>
<proteinExistence type="predicted"/>
<dbReference type="PANTHER" id="PTHR31403">
    <property type="entry name" value="PHOSPHOLIPASE A1-IBETA2, CHLOROPLASTIC"/>
    <property type="match status" value="1"/>
</dbReference>
<evidence type="ECO:0000313" key="11">
    <source>
        <dbReference type="Proteomes" id="UP000007264"/>
    </source>
</evidence>
<evidence type="ECO:0000256" key="5">
    <source>
        <dbReference type="ARBA" id="ARBA00022946"/>
    </source>
</evidence>
<comment type="subcellular location">
    <subcellularLocation>
        <location evidence="1">Plastid</location>
        <location evidence="1">Chloroplast</location>
    </subcellularLocation>
</comment>
<dbReference type="Gene3D" id="3.40.50.1820">
    <property type="entry name" value="alpha/beta hydrolase"/>
    <property type="match status" value="1"/>
</dbReference>
<dbReference type="Proteomes" id="UP000007264">
    <property type="component" value="Unassembled WGS sequence"/>
</dbReference>
<protein>
    <recommendedName>
        <fullName evidence="9">Fungal lipase-type domain-containing protein</fullName>
    </recommendedName>
</protein>
<name>I0YWS3_COCSC</name>